<keyword evidence="2" id="KW-1185">Reference proteome</keyword>
<gene>
    <name evidence="1" type="ORF">INR99_08695</name>
</gene>
<dbReference type="Proteomes" id="UP000604481">
    <property type="component" value="Unassembled WGS sequence"/>
</dbReference>
<accession>A0A8J7G115</accession>
<dbReference type="InterPro" id="IPR010323">
    <property type="entry name" value="DUF924"/>
</dbReference>
<proteinExistence type="predicted"/>
<dbReference type="InterPro" id="IPR011990">
    <property type="entry name" value="TPR-like_helical_dom_sf"/>
</dbReference>
<dbReference type="Gene3D" id="1.20.58.320">
    <property type="entry name" value="TPR-like"/>
    <property type="match status" value="1"/>
</dbReference>
<dbReference type="EMBL" id="JADFUA010000004">
    <property type="protein sequence ID" value="MBE9609428.1"/>
    <property type="molecule type" value="Genomic_DNA"/>
</dbReference>
<dbReference type="SUPFAM" id="SSF48452">
    <property type="entry name" value="TPR-like"/>
    <property type="match status" value="1"/>
</dbReference>
<dbReference type="AlphaFoldDB" id="A0A8J7G115"/>
<dbReference type="Pfam" id="PF06041">
    <property type="entry name" value="DUF924"/>
    <property type="match status" value="1"/>
</dbReference>
<evidence type="ECO:0000313" key="1">
    <source>
        <dbReference type="EMBL" id="MBE9609428.1"/>
    </source>
</evidence>
<evidence type="ECO:0000313" key="2">
    <source>
        <dbReference type="Proteomes" id="UP000604481"/>
    </source>
</evidence>
<name>A0A8J7G115_9NEIS</name>
<dbReference type="RefSeq" id="WP_194115954.1">
    <property type="nucleotide sequence ID" value="NZ_JADFUA010000004.1"/>
</dbReference>
<sequence length="213" mass="23855">MLIRRGSPEGRVKAGRPVGADPAEVLAFWFSERDATGAIRFNAEWFAANPAFDAEVHRRFAALHERAAAGTLAHWSDTWTGLRALIIVLDQFSRQLYRQSPKAFACDPLARQLAQKACNHPDFGRLSALEQLFVLLPFEHSESLADQDFCVEQMANWATDPGLAVLLEHAEQHRELIRRFGRFPARNAVLGRMDTPDELAFRTAKSSETGKPS</sequence>
<organism evidence="1 2">
    <name type="scientific">Chitinilyticum piscinae</name>
    <dbReference type="NCBI Taxonomy" id="2866724"/>
    <lineage>
        <taxon>Bacteria</taxon>
        <taxon>Pseudomonadati</taxon>
        <taxon>Pseudomonadota</taxon>
        <taxon>Betaproteobacteria</taxon>
        <taxon>Neisseriales</taxon>
        <taxon>Chitinibacteraceae</taxon>
        <taxon>Chitinilyticum</taxon>
    </lineage>
</organism>
<dbReference type="Gene3D" id="1.25.40.10">
    <property type="entry name" value="Tetratricopeptide repeat domain"/>
    <property type="match status" value="1"/>
</dbReference>
<protein>
    <submittedName>
        <fullName evidence="1">DUF924 domain-containing protein</fullName>
    </submittedName>
</protein>
<reference evidence="1 2" key="1">
    <citation type="submission" date="2020-10" db="EMBL/GenBank/DDBJ databases">
        <title>The genome sequence of Chitinilyticum litopenaei 4Y14.</title>
        <authorList>
            <person name="Liu Y."/>
        </authorList>
    </citation>
    <scope>NUCLEOTIDE SEQUENCE [LARGE SCALE GENOMIC DNA]</scope>
    <source>
        <strain evidence="1 2">4Y14</strain>
    </source>
</reference>
<comment type="caution">
    <text evidence="1">The sequence shown here is derived from an EMBL/GenBank/DDBJ whole genome shotgun (WGS) entry which is preliminary data.</text>
</comment>